<evidence type="ECO:0000313" key="2">
    <source>
        <dbReference type="EMBL" id="KAJ1152128.1"/>
    </source>
</evidence>
<dbReference type="EMBL" id="JANPWB010000009">
    <property type="protein sequence ID" value="KAJ1152128.1"/>
    <property type="molecule type" value="Genomic_DNA"/>
</dbReference>
<keyword evidence="1" id="KW-0472">Membrane</keyword>
<gene>
    <name evidence="2" type="ORF">NDU88_004905</name>
</gene>
<keyword evidence="1" id="KW-0812">Transmembrane</keyword>
<keyword evidence="1" id="KW-1133">Transmembrane helix</keyword>
<protein>
    <submittedName>
        <fullName evidence="2">Uncharacterized protein</fullName>
    </submittedName>
</protein>
<name>A0AAV7RM98_PLEWA</name>
<feature type="transmembrane region" description="Helical" evidence="1">
    <location>
        <begin position="22"/>
        <end position="42"/>
    </location>
</feature>
<comment type="caution">
    <text evidence="2">The sequence shown here is derived from an EMBL/GenBank/DDBJ whole genome shotgun (WGS) entry which is preliminary data.</text>
</comment>
<organism evidence="2 3">
    <name type="scientific">Pleurodeles waltl</name>
    <name type="common">Iberian ribbed newt</name>
    <dbReference type="NCBI Taxonomy" id="8319"/>
    <lineage>
        <taxon>Eukaryota</taxon>
        <taxon>Metazoa</taxon>
        <taxon>Chordata</taxon>
        <taxon>Craniata</taxon>
        <taxon>Vertebrata</taxon>
        <taxon>Euteleostomi</taxon>
        <taxon>Amphibia</taxon>
        <taxon>Batrachia</taxon>
        <taxon>Caudata</taxon>
        <taxon>Salamandroidea</taxon>
        <taxon>Salamandridae</taxon>
        <taxon>Pleurodelinae</taxon>
        <taxon>Pleurodeles</taxon>
    </lineage>
</organism>
<accession>A0AAV7RM98</accession>
<dbReference type="Proteomes" id="UP001066276">
    <property type="component" value="Chromosome 5"/>
</dbReference>
<proteinExistence type="predicted"/>
<reference evidence="2" key="1">
    <citation type="journal article" date="2022" name="bioRxiv">
        <title>Sequencing and chromosome-scale assembly of the giantPleurodeles waltlgenome.</title>
        <authorList>
            <person name="Brown T."/>
            <person name="Elewa A."/>
            <person name="Iarovenko S."/>
            <person name="Subramanian E."/>
            <person name="Araus A.J."/>
            <person name="Petzold A."/>
            <person name="Susuki M."/>
            <person name="Suzuki K.-i.T."/>
            <person name="Hayashi T."/>
            <person name="Toyoda A."/>
            <person name="Oliveira C."/>
            <person name="Osipova E."/>
            <person name="Leigh N.D."/>
            <person name="Simon A."/>
            <person name="Yun M.H."/>
        </authorList>
    </citation>
    <scope>NUCLEOTIDE SEQUENCE</scope>
    <source>
        <strain evidence="2">20211129_DDA</strain>
        <tissue evidence="2">Liver</tissue>
    </source>
</reference>
<dbReference type="AlphaFoldDB" id="A0AAV7RM98"/>
<sequence length="102" mass="10909">MACSCKAAKPVEEGVSPLGLELWFSAVRLMGGELLPLFLTVLNMPANPRRRRPTCGPCIAAHYGRGPGGRDISLDLTHKQASLGEISRTLAPLVGTQLRVKS</sequence>
<evidence type="ECO:0000256" key="1">
    <source>
        <dbReference type="SAM" id="Phobius"/>
    </source>
</evidence>
<evidence type="ECO:0000313" key="3">
    <source>
        <dbReference type="Proteomes" id="UP001066276"/>
    </source>
</evidence>
<keyword evidence="3" id="KW-1185">Reference proteome</keyword>